<protein>
    <recommendedName>
        <fullName evidence="3">histone acetyltransferase</fullName>
        <ecNumber evidence="3">2.3.1.48</ecNumber>
    </recommendedName>
</protein>
<dbReference type="InterPro" id="IPR011011">
    <property type="entry name" value="Znf_FYVE_PHD"/>
</dbReference>
<dbReference type="AlphaFoldDB" id="A0A5N6MLU8"/>
<dbReference type="Pfam" id="PF08214">
    <property type="entry name" value="HAT_KAT11"/>
    <property type="match status" value="1"/>
</dbReference>
<dbReference type="PANTHER" id="PTHR13808">
    <property type="entry name" value="CBP/P300-RELATED"/>
    <property type="match status" value="1"/>
</dbReference>
<evidence type="ECO:0000256" key="12">
    <source>
        <dbReference type="ARBA" id="ARBA00023242"/>
    </source>
</evidence>
<dbReference type="PROSITE" id="PS50134">
    <property type="entry name" value="ZF_TAZ"/>
    <property type="match status" value="1"/>
</dbReference>
<keyword evidence="12" id="KW-0539">Nucleus</keyword>
<dbReference type="OrthoDB" id="899at2759"/>
<feature type="domain" description="CBP/p300-type HAT" evidence="19">
    <location>
        <begin position="717"/>
        <end position="1136"/>
    </location>
</feature>
<dbReference type="SMART" id="SM00249">
    <property type="entry name" value="PHD"/>
    <property type="match status" value="1"/>
</dbReference>
<dbReference type="Gene3D" id="1.20.1020.10">
    <property type="entry name" value="TAZ domain"/>
    <property type="match status" value="1"/>
</dbReference>
<dbReference type="GO" id="GO:0045944">
    <property type="term" value="P:positive regulation of transcription by RNA polymerase II"/>
    <property type="evidence" value="ECO:0007669"/>
    <property type="project" value="TreeGrafter"/>
</dbReference>
<keyword evidence="6 15" id="KW-0863">Zinc-finger</keyword>
<keyword evidence="11" id="KW-0804">Transcription</keyword>
<organism evidence="20 21">
    <name type="scientific">Mikania micrantha</name>
    <name type="common">bitter vine</name>
    <dbReference type="NCBI Taxonomy" id="192012"/>
    <lineage>
        <taxon>Eukaryota</taxon>
        <taxon>Viridiplantae</taxon>
        <taxon>Streptophyta</taxon>
        <taxon>Embryophyta</taxon>
        <taxon>Tracheophyta</taxon>
        <taxon>Spermatophyta</taxon>
        <taxon>Magnoliopsida</taxon>
        <taxon>eudicotyledons</taxon>
        <taxon>Gunneridae</taxon>
        <taxon>Pentapetalae</taxon>
        <taxon>asterids</taxon>
        <taxon>campanulids</taxon>
        <taxon>Asterales</taxon>
        <taxon>Asteraceae</taxon>
        <taxon>Asteroideae</taxon>
        <taxon>Heliantheae alliance</taxon>
        <taxon>Eupatorieae</taxon>
        <taxon>Mikania</taxon>
    </lineage>
</organism>
<comment type="catalytic activity">
    <reaction evidence="14">
        <text>L-lysyl-[protein] + acetyl-CoA = N(6)-acetyl-L-lysyl-[protein] + CoA + H(+)</text>
        <dbReference type="Rhea" id="RHEA:45948"/>
        <dbReference type="Rhea" id="RHEA-COMP:9752"/>
        <dbReference type="Rhea" id="RHEA-COMP:10731"/>
        <dbReference type="ChEBI" id="CHEBI:15378"/>
        <dbReference type="ChEBI" id="CHEBI:29969"/>
        <dbReference type="ChEBI" id="CHEBI:57287"/>
        <dbReference type="ChEBI" id="CHEBI:57288"/>
        <dbReference type="ChEBI" id="CHEBI:61930"/>
        <dbReference type="EC" id="2.3.1.48"/>
    </reaction>
</comment>
<evidence type="ECO:0000313" key="20">
    <source>
        <dbReference type="EMBL" id="KAD3640969.1"/>
    </source>
</evidence>
<evidence type="ECO:0000256" key="4">
    <source>
        <dbReference type="ARBA" id="ARBA00022679"/>
    </source>
</evidence>
<dbReference type="InterPro" id="IPR019786">
    <property type="entry name" value="Zinc_finger_PHD-type_CS"/>
</dbReference>
<evidence type="ECO:0000256" key="13">
    <source>
        <dbReference type="ARBA" id="ARBA00023315"/>
    </source>
</evidence>
<dbReference type="Proteomes" id="UP000326396">
    <property type="component" value="Linkage Group LG5"/>
</dbReference>
<feature type="domain" description="ZZ-type" evidence="18">
    <location>
        <begin position="1024"/>
        <end position="1086"/>
    </location>
</feature>
<evidence type="ECO:0000256" key="14">
    <source>
        <dbReference type="ARBA" id="ARBA00048017"/>
    </source>
</evidence>
<evidence type="ECO:0000256" key="8">
    <source>
        <dbReference type="ARBA" id="ARBA00022853"/>
    </source>
</evidence>
<evidence type="ECO:0000259" key="19">
    <source>
        <dbReference type="PROSITE" id="PS51727"/>
    </source>
</evidence>
<dbReference type="GO" id="GO:0004402">
    <property type="term" value="F:histone acetyltransferase activity"/>
    <property type="evidence" value="ECO:0007669"/>
    <property type="project" value="InterPro"/>
</dbReference>
<dbReference type="InterPro" id="IPR013178">
    <property type="entry name" value="Histone_AcTrfase_Rtt109/CBP"/>
</dbReference>
<dbReference type="PANTHER" id="PTHR13808:SF60">
    <property type="entry name" value="HISTONE ACETYLTRANSFERASE"/>
    <property type="match status" value="1"/>
</dbReference>
<dbReference type="Gene3D" id="3.30.40.10">
    <property type="entry name" value="Zinc/RING finger domain, C3HC4 (zinc finger)"/>
    <property type="match status" value="1"/>
</dbReference>
<keyword evidence="10" id="KW-0010">Activator</keyword>
<feature type="region of interest" description="Disordered" evidence="16">
    <location>
        <begin position="390"/>
        <end position="419"/>
    </location>
</feature>
<dbReference type="InterPro" id="IPR031162">
    <property type="entry name" value="CBP_P300_HAT"/>
</dbReference>
<dbReference type="PROSITE" id="PS50135">
    <property type="entry name" value="ZF_ZZ_2"/>
    <property type="match status" value="1"/>
</dbReference>
<dbReference type="PROSITE" id="PS51727">
    <property type="entry name" value="CBP_P300_HAT"/>
    <property type="match status" value="1"/>
</dbReference>
<keyword evidence="9" id="KW-0805">Transcription regulation</keyword>
<dbReference type="GO" id="GO:0005667">
    <property type="term" value="C:transcription regulator complex"/>
    <property type="evidence" value="ECO:0007669"/>
    <property type="project" value="TreeGrafter"/>
</dbReference>
<evidence type="ECO:0000256" key="2">
    <source>
        <dbReference type="ARBA" id="ARBA00004123"/>
    </source>
</evidence>
<keyword evidence="21" id="KW-1185">Reference proteome</keyword>
<evidence type="ECO:0000256" key="11">
    <source>
        <dbReference type="ARBA" id="ARBA00023163"/>
    </source>
</evidence>
<dbReference type="SMART" id="SM00551">
    <property type="entry name" value="ZnF_TAZ"/>
    <property type="match status" value="1"/>
</dbReference>
<comment type="caution">
    <text evidence="20">The sequence shown here is derived from an EMBL/GenBank/DDBJ whole genome shotgun (WGS) entry which is preliminary data.</text>
</comment>
<reference evidence="20 21" key="1">
    <citation type="submission" date="2019-05" db="EMBL/GenBank/DDBJ databases">
        <title>Mikania micrantha, genome provides insights into the molecular mechanism of rapid growth.</title>
        <authorList>
            <person name="Liu B."/>
        </authorList>
    </citation>
    <scope>NUCLEOTIDE SEQUENCE [LARGE SCALE GENOMIC DNA]</scope>
    <source>
        <strain evidence="20">NLD-2019</strain>
        <tissue evidence="20">Leaf</tissue>
    </source>
</reference>
<dbReference type="InterPro" id="IPR000197">
    <property type="entry name" value="Znf_TAZ"/>
</dbReference>
<keyword evidence="5" id="KW-0479">Metal-binding</keyword>
<evidence type="ECO:0000256" key="1">
    <source>
        <dbReference type="ARBA" id="ARBA00002581"/>
    </source>
</evidence>
<dbReference type="PROSITE" id="PS01359">
    <property type="entry name" value="ZF_PHD_1"/>
    <property type="match status" value="1"/>
</dbReference>
<feature type="domain" description="TAZ-type" evidence="17">
    <location>
        <begin position="1166"/>
        <end position="1247"/>
    </location>
</feature>
<dbReference type="Pfam" id="PF02135">
    <property type="entry name" value="zf-TAZ"/>
    <property type="match status" value="1"/>
</dbReference>
<dbReference type="GO" id="GO:0031490">
    <property type="term" value="F:chromatin DNA binding"/>
    <property type="evidence" value="ECO:0007669"/>
    <property type="project" value="TreeGrafter"/>
</dbReference>
<comment type="function">
    <text evidence="1">Acetyltransferase enzyme. Acetylates histones, giving a specific tag for transcriptional activation.</text>
</comment>
<evidence type="ECO:0000259" key="17">
    <source>
        <dbReference type="PROSITE" id="PS50134"/>
    </source>
</evidence>
<dbReference type="SUPFAM" id="SSF57933">
    <property type="entry name" value="TAZ domain"/>
    <property type="match status" value="1"/>
</dbReference>
<dbReference type="GO" id="GO:0003713">
    <property type="term" value="F:transcription coactivator activity"/>
    <property type="evidence" value="ECO:0007669"/>
    <property type="project" value="TreeGrafter"/>
</dbReference>
<evidence type="ECO:0000256" key="16">
    <source>
        <dbReference type="SAM" id="MobiDB-lite"/>
    </source>
</evidence>
<keyword evidence="7" id="KW-0862">Zinc</keyword>
<dbReference type="InterPro" id="IPR013083">
    <property type="entry name" value="Znf_RING/FYVE/PHD"/>
</dbReference>
<dbReference type="EMBL" id="SZYD01000015">
    <property type="protein sequence ID" value="KAD3640969.1"/>
    <property type="molecule type" value="Genomic_DNA"/>
</dbReference>
<evidence type="ECO:0000256" key="9">
    <source>
        <dbReference type="ARBA" id="ARBA00023015"/>
    </source>
</evidence>
<evidence type="ECO:0000256" key="7">
    <source>
        <dbReference type="ARBA" id="ARBA00022833"/>
    </source>
</evidence>
<evidence type="ECO:0000256" key="15">
    <source>
        <dbReference type="PROSITE-ProRule" id="PRU00228"/>
    </source>
</evidence>
<keyword evidence="4" id="KW-0808">Transferase</keyword>
<evidence type="ECO:0000259" key="18">
    <source>
        <dbReference type="PROSITE" id="PS50135"/>
    </source>
</evidence>
<dbReference type="SMART" id="SM01250">
    <property type="entry name" value="KAT11"/>
    <property type="match status" value="1"/>
</dbReference>
<evidence type="ECO:0000313" key="21">
    <source>
        <dbReference type="Proteomes" id="UP000326396"/>
    </source>
</evidence>
<accession>A0A5N6MLU8</accession>
<keyword evidence="8" id="KW-0156">Chromatin regulator</keyword>
<sequence>MFYKPVNTRIPGDREGGSIADWGPVNSNVDQRIANFAGNHTQTIDKYEWIDDLLNYCNSQCPTSISESQLINQFPISIETPIGYGYQNLNYQETLDVSPNPMMSSGFHNSDSSMNVAYTGFNPASVNTFNPQYFGGYLFSSNASTNIINNWMSDTEALDGRSRTVTHGGLSSSVAHSSAQYFHQQNPCHQTSHSMGFPVSANDVQPNLQNNPVASSFLGSIYNTHTSNLQMWVQMASPRQPGQWVGQLPVNYQPDGFKIPQVDSWDLAQGRPLAAEESSSHNCNDLNCNLCGSATFGLTSRKRKYHFGPFINESWSGACGLTASRKRRDSFEPANNESWVGSGADQMESKRQKCHFQQPSTYESWVGSDGLLEVLTNCYLPVDLPHLEQWANSSEDGSDGKEAMGNGLDGKEESSQLESYASSGTLMDVCNSYIKSFASKKVAMLNNEDTLGPKVDMVLLGTELSCEEKVICGFNPDEDDYKSVSEPMKSMKPNLLESEKTSSQITSFDDNRPEMELTNVEKPSTLLADNLVGNTSGSTTIKKQSASLADSFTASQIKEHLSSFIQPEKDISENTTPSGSQNPCQLCLKYKLLLAPTPVYCSSCDLRIKQNVKYYQSTDEKTKTQHYICKGCFKGSRGSTVITRGGSVSKANLHMAKNDEEMEDSWVQCDVCQNWQHRICGLYNNETDLEGKAEYVCPKCCLKEIENGTRILLPKSVVGAKDLPRTNLSDHIEQRLYTRMKQEREETAKFCGIVTEEVPVAEGLVVRVVLSVDKELEVKKQFRDIFHGQDYPEKIEYRSKLILLFQKIEGVDICLFGMYVQEFGSECNGPNNRCVYISYIDSVKYFQPERKTASGEPLRTFIYHEILIGYLEHCKKRGFASCYIWSCPLIKGEDYIFYCHPKTQKTPEKTKLRQWYKQMIKKAMKDGIVVEQTNLYNEFFIPSNNNVSAARLPYFDGDCWSEVAENTSKKLDEQESSGGKLCLKSRTKRILKANGEEMPTKDALVMKNLGEIILPEKENYMIVRLQHVCTSCNEVILSGSRWFCSLCNKIQLCSRCFSEGKMTKCSCCKKSALSEDVMRHIPVDTKDHDGVLVNKFFETRSDFLNKCQNSVYQFDTLGNAKYSSLMILHNFKQNLGLQPKDDTCHTNKLIPPSTEVTPEPKQEQTLNTETETLNRALDALNHASQCKSEGGCTPDCKHVKTVIHHASICTRGKQNGCHTCQGAWWILKNHISTCSEPSCIIPRCTGVKRSGNQRRHEAALHRGKRKAIEAALHSF</sequence>
<evidence type="ECO:0000256" key="10">
    <source>
        <dbReference type="ARBA" id="ARBA00023159"/>
    </source>
</evidence>
<dbReference type="GO" id="GO:0000123">
    <property type="term" value="C:histone acetyltransferase complex"/>
    <property type="evidence" value="ECO:0007669"/>
    <property type="project" value="TreeGrafter"/>
</dbReference>
<dbReference type="GO" id="GO:0008270">
    <property type="term" value="F:zinc ion binding"/>
    <property type="evidence" value="ECO:0007669"/>
    <property type="project" value="UniProtKB-KW"/>
</dbReference>
<evidence type="ECO:0000256" key="6">
    <source>
        <dbReference type="ARBA" id="ARBA00022771"/>
    </source>
</evidence>
<comment type="subcellular location">
    <subcellularLocation>
        <location evidence="2">Nucleus</location>
    </subcellularLocation>
</comment>
<keyword evidence="13" id="KW-0012">Acyltransferase</keyword>
<dbReference type="GO" id="GO:0005634">
    <property type="term" value="C:nucleus"/>
    <property type="evidence" value="ECO:0007669"/>
    <property type="project" value="UniProtKB-SubCell"/>
</dbReference>
<dbReference type="InterPro" id="IPR035898">
    <property type="entry name" value="TAZ_dom_sf"/>
</dbReference>
<dbReference type="InterPro" id="IPR001965">
    <property type="entry name" value="Znf_PHD"/>
</dbReference>
<name>A0A5N6MLU8_9ASTR</name>
<evidence type="ECO:0000256" key="5">
    <source>
        <dbReference type="ARBA" id="ARBA00022723"/>
    </source>
</evidence>
<evidence type="ECO:0000256" key="3">
    <source>
        <dbReference type="ARBA" id="ARBA00013184"/>
    </source>
</evidence>
<proteinExistence type="predicted"/>
<dbReference type="EC" id="2.3.1.48" evidence="3"/>
<gene>
    <name evidence="20" type="ORF">E3N88_30192</name>
</gene>
<dbReference type="InterPro" id="IPR000433">
    <property type="entry name" value="Znf_ZZ"/>
</dbReference>
<dbReference type="SUPFAM" id="SSF57903">
    <property type="entry name" value="FYVE/PHD zinc finger"/>
    <property type="match status" value="1"/>
</dbReference>
<dbReference type="SUPFAM" id="SSF57850">
    <property type="entry name" value="RING/U-box"/>
    <property type="match status" value="1"/>
</dbReference>